<protein>
    <submittedName>
        <fullName evidence="1">Uncharacterized protein</fullName>
    </submittedName>
</protein>
<reference evidence="1 2" key="1">
    <citation type="submission" date="2024-06" db="EMBL/GenBank/DDBJ databases">
        <title>The Natural Products Discovery Center: Release of the First 8490 Sequenced Strains for Exploring Actinobacteria Biosynthetic Diversity.</title>
        <authorList>
            <person name="Kalkreuter E."/>
            <person name="Kautsar S.A."/>
            <person name="Yang D."/>
            <person name="Bader C.D."/>
            <person name="Teijaro C.N."/>
            <person name="Fluegel L."/>
            <person name="Davis C.M."/>
            <person name="Simpson J.R."/>
            <person name="Lauterbach L."/>
            <person name="Steele A.D."/>
            <person name="Gui C."/>
            <person name="Meng S."/>
            <person name="Li G."/>
            <person name="Viehrig K."/>
            <person name="Ye F."/>
            <person name="Su P."/>
            <person name="Kiefer A.F."/>
            <person name="Nichols A."/>
            <person name="Cepeda A.J."/>
            <person name="Yan W."/>
            <person name="Fan B."/>
            <person name="Jiang Y."/>
            <person name="Adhikari A."/>
            <person name="Zheng C.-J."/>
            <person name="Schuster L."/>
            <person name="Cowan T.M."/>
            <person name="Smanski M.J."/>
            <person name="Chevrette M.G."/>
            <person name="De Carvalho L.P.S."/>
            <person name="Shen B."/>
        </authorList>
    </citation>
    <scope>NUCLEOTIDE SEQUENCE [LARGE SCALE GENOMIC DNA]</scope>
    <source>
        <strain evidence="1 2">NPDC019708</strain>
    </source>
</reference>
<proteinExistence type="predicted"/>
<dbReference type="RefSeq" id="WP_030522384.1">
    <property type="nucleotide sequence ID" value="NZ_JBEXYG010000006.1"/>
</dbReference>
<gene>
    <name evidence="1" type="ORF">ABZ510_31735</name>
</gene>
<comment type="caution">
    <text evidence="1">The sequence shown here is derived from an EMBL/GenBank/DDBJ whole genome shotgun (WGS) entry which is preliminary data.</text>
</comment>
<dbReference type="Proteomes" id="UP001550628">
    <property type="component" value="Unassembled WGS sequence"/>
</dbReference>
<dbReference type="EMBL" id="JBEYBF010000037">
    <property type="protein sequence ID" value="MEU1956406.1"/>
    <property type="molecule type" value="Genomic_DNA"/>
</dbReference>
<keyword evidence="2" id="KW-1185">Reference proteome</keyword>
<organism evidence="1 2">
    <name type="scientific">Nocardia rhamnosiphila</name>
    <dbReference type="NCBI Taxonomy" id="426716"/>
    <lineage>
        <taxon>Bacteria</taxon>
        <taxon>Bacillati</taxon>
        <taxon>Actinomycetota</taxon>
        <taxon>Actinomycetes</taxon>
        <taxon>Mycobacteriales</taxon>
        <taxon>Nocardiaceae</taxon>
        <taxon>Nocardia</taxon>
    </lineage>
</organism>
<accession>A0ABV2WZT6</accession>
<evidence type="ECO:0000313" key="2">
    <source>
        <dbReference type="Proteomes" id="UP001550628"/>
    </source>
</evidence>
<evidence type="ECO:0000313" key="1">
    <source>
        <dbReference type="EMBL" id="MEU1956406.1"/>
    </source>
</evidence>
<sequence length="59" mass="6169">MIGIGDKVRIGESGASTFVVRDIDHEEARATIEPDDPQAAGGYPFSMPLAALVAVEAPE</sequence>
<name>A0ABV2WZT6_9NOCA</name>
<dbReference type="GeneID" id="96248466"/>